<dbReference type="Pfam" id="PF01636">
    <property type="entry name" value="APH"/>
    <property type="match status" value="1"/>
</dbReference>
<sequence>MAETYNDRFIKAMQHGVEALLHEWELPASSGVSLLNISENATFVARDPAGERSIIARVHRPGYHTRQEIESELSWIDSLCKAGIVSTAAPLPLNSGGRIAEFSYNGESRLVVGFEFLPGSEPAPQNDLKSDFYALGAITARLHDHSQRWRVPAGFVRKTWDFDSMLGNRPLWGDWREALGLDDQGRRLLEETARHLEKELSAYGKEGHRFGLVHADLRLANLLVDGKTLSVIDFDDCGFSWFMYDFAAAISFIEEDPQIPELQDSWVAGYRSIKKLSTADEAAIPTFIMLRRLLLTAWIASHAETETAQALGPAYTRGTIRLATRYLDTHHHC</sequence>
<dbReference type="RefSeq" id="WP_155310865.1">
    <property type="nucleotide sequence ID" value="NZ_AP021879.1"/>
</dbReference>
<feature type="domain" description="Aminoglycoside phosphotransferase" evidence="2">
    <location>
        <begin position="39"/>
        <end position="267"/>
    </location>
</feature>
<evidence type="ECO:0000313" key="4">
    <source>
        <dbReference type="Proteomes" id="UP000422108"/>
    </source>
</evidence>
<dbReference type="Gene3D" id="3.90.1200.10">
    <property type="match status" value="1"/>
</dbReference>
<dbReference type="InterPro" id="IPR050249">
    <property type="entry name" value="Pseudomonas-type_ThrB"/>
</dbReference>
<accession>A0A5K8AB51</accession>
<dbReference type="AlphaFoldDB" id="A0A5K8AB51"/>
<dbReference type="EMBL" id="AP021879">
    <property type="protein sequence ID" value="BBO89718.1"/>
    <property type="molecule type" value="Genomic_DNA"/>
</dbReference>
<protein>
    <submittedName>
        <fullName evidence="3">Aminoglycoside phosphotransferase</fullName>
    </submittedName>
</protein>
<dbReference type="InterPro" id="IPR002575">
    <property type="entry name" value="Aminoglycoside_PTrfase"/>
</dbReference>
<gene>
    <name evidence="3" type="ORF">DSCOOX_28980</name>
</gene>
<name>A0A5K8AB51_9BACT</name>
<evidence type="ECO:0000259" key="2">
    <source>
        <dbReference type="Pfam" id="PF01636"/>
    </source>
</evidence>
<keyword evidence="3" id="KW-0808">Transferase</keyword>
<dbReference type="Proteomes" id="UP000422108">
    <property type="component" value="Chromosome"/>
</dbReference>
<dbReference type="GO" id="GO:0009088">
    <property type="term" value="P:threonine biosynthetic process"/>
    <property type="evidence" value="ECO:0007669"/>
    <property type="project" value="TreeGrafter"/>
</dbReference>
<dbReference type="PANTHER" id="PTHR21064">
    <property type="entry name" value="AMINOGLYCOSIDE PHOSPHOTRANSFERASE DOMAIN-CONTAINING PROTEIN-RELATED"/>
    <property type="match status" value="1"/>
</dbReference>
<dbReference type="GO" id="GO:0004413">
    <property type="term" value="F:homoserine kinase activity"/>
    <property type="evidence" value="ECO:0007669"/>
    <property type="project" value="TreeGrafter"/>
</dbReference>
<dbReference type="InterPro" id="IPR011009">
    <property type="entry name" value="Kinase-like_dom_sf"/>
</dbReference>
<keyword evidence="4" id="KW-1185">Reference proteome</keyword>
<evidence type="ECO:0000313" key="3">
    <source>
        <dbReference type="EMBL" id="BBO89718.1"/>
    </source>
</evidence>
<organism evidence="3 4">
    <name type="scientific">Desulfosarcina ovata subsp. ovata</name>
    <dbReference type="NCBI Taxonomy" id="2752305"/>
    <lineage>
        <taxon>Bacteria</taxon>
        <taxon>Pseudomonadati</taxon>
        <taxon>Thermodesulfobacteriota</taxon>
        <taxon>Desulfobacteria</taxon>
        <taxon>Desulfobacterales</taxon>
        <taxon>Desulfosarcinaceae</taxon>
        <taxon>Desulfosarcina</taxon>
    </lineage>
</organism>
<evidence type="ECO:0000256" key="1">
    <source>
        <dbReference type="ARBA" id="ARBA00038240"/>
    </source>
</evidence>
<dbReference type="PANTHER" id="PTHR21064:SF6">
    <property type="entry name" value="AMINOGLYCOSIDE PHOSPHOTRANSFERASE DOMAIN-CONTAINING PROTEIN"/>
    <property type="match status" value="1"/>
</dbReference>
<reference evidence="3 4" key="1">
    <citation type="submission" date="2019-11" db="EMBL/GenBank/DDBJ databases">
        <title>Comparative genomics of hydrocarbon-degrading Desulfosarcina strains.</title>
        <authorList>
            <person name="Watanabe M."/>
            <person name="Kojima H."/>
            <person name="Fukui M."/>
        </authorList>
    </citation>
    <scope>NUCLEOTIDE SEQUENCE [LARGE SCALE GENOMIC DNA]</scope>
    <source>
        <strain evidence="4">oXyS1</strain>
    </source>
</reference>
<dbReference type="SUPFAM" id="SSF56112">
    <property type="entry name" value="Protein kinase-like (PK-like)"/>
    <property type="match status" value="1"/>
</dbReference>
<proteinExistence type="inferred from homology"/>
<comment type="similarity">
    <text evidence="1">Belongs to the pseudomonas-type ThrB family.</text>
</comment>